<dbReference type="RefSeq" id="XP_033174111.1">
    <property type="nucleotide sequence ID" value="XM_033318220.1"/>
</dbReference>
<protein>
    <submittedName>
        <fullName evidence="4">Kunitz-type serine protease inhibitor conotoxin Cal9.1d</fullName>
    </submittedName>
</protein>
<organism evidence="3 4">
    <name type="scientific">Drosophila mauritiana</name>
    <name type="common">Fruit fly</name>
    <dbReference type="NCBI Taxonomy" id="7226"/>
    <lineage>
        <taxon>Eukaryota</taxon>
        <taxon>Metazoa</taxon>
        <taxon>Ecdysozoa</taxon>
        <taxon>Arthropoda</taxon>
        <taxon>Hexapoda</taxon>
        <taxon>Insecta</taxon>
        <taxon>Pterygota</taxon>
        <taxon>Neoptera</taxon>
        <taxon>Endopterygota</taxon>
        <taxon>Diptera</taxon>
        <taxon>Brachycera</taxon>
        <taxon>Muscomorpha</taxon>
        <taxon>Ephydroidea</taxon>
        <taxon>Drosophilidae</taxon>
        <taxon>Drosophila</taxon>
        <taxon>Sophophora</taxon>
    </lineage>
</organism>
<gene>
    <name evidence="4" type="primary">LOC117151014</name>
</gene>
<dbReference type="InterPro" id="IPR036880">
    <property type="entry name" value="Kunitz_BPTI_sf"/>
</dbReference>
<sequence length="73" mass="8434">MKVYILIWTILALTADINGTVCNLEPFVQGSCLELTDLYSYVEYKNDCVFWQGCLLNGNHFSKKEECEDMCKQ</sequence>
<dbReference type="Pfam" id="PF00014">
    <property type="entry name" value="Kunitz_BPTI"/>
    <property type="match status" value="1"/>
</dbReference>
<dbReference type="Gene3D" id="4.10.410.10">
    <property type="entry name" value="Pancreatic trypsin inhibitor Kunitz domain"/>
    <property type="match status" value="1"/>
</dbReference>
<feature type="domain" description="BPTI/Kunitz inhibitor" evidence="2">
    <location>
        <begin position="20"/>
        <end position="72"/>
    </location>
</feature>
<keyword evidence="3" id="KW-1185">Reference proteome</keyword>
<dbReference type="SUPFAM" id="SSF57362">
    <property type="entry name" value="BPTI-like"/>
    <property type="match status" value="1"/>
</dbReference>
<proteinExistence type="predicted"/>
<keyword evidence="4" id="KW-0646">Protease inhibitor</keyword>
<dbReference type="AlphaFoldDB" id="A0A6P8LJI9"/>
<evidence type="ECO:0000256" key="1">
    <source>
        <dbReference type="SAM" id="SignalP"/>
    </source>
</evidence>
<dbReference type="GO" id="GO:0004867">
    <property type="term" value="F:serine-type endopeptidase inhibitor activity"/>
    <property type="evidence" value="ECO:0007669"/>
    <property type="project" value="UniProtKB-KW"/>
</dbReference>
<keyword evidence="4" id="KW-0722">Serine protease inhibitor</keyword>
<dbReference type="InterPro" id="IPR002223">
    <property type="entry name" value="Kunitz_BPTI"/>
</dbReference>
<name>A0A6P8LJI9_DROMA</name>
<keyword evidence="1" id="KW-0732">Signal</keyword>
<evidence type="ECO:0000259" key="2">
    <source>
        <dbReference type="SMART" id="SM00131"/>
    </source>
</evidence>
<reference evidence="4" key="1">
    <citation type="submission" date="2025-08" db="UniProtKB">
        <authorList>
            <consortium name="RefSeq"/>
        </authorList>
    </citation>
    <scope>IDENTIFICATION</scope>
    <source>
        <strain evidence="4">Mau12</strain>
        <tissue evidence="4">Whole Body</tissue>
    </source>
</reference>
<dbReference type="Proteomes" id="UP000515162">
    <property type="component" value="Chromosome 2L"/>
</dbReference>
<dbReference type="SMART" id="SM00131">
    <property type="entry name" value="KU"/>
    <property type="match status" value="1"/>
</dbReference>
<dbReference type="GeneID" id="117151014"/>
<accession>A0A6P8LJI9</accession>
<evidence type="ECO:0000313" key="4">
    <source>
        <dbReference type="RefSeq" id="XP_033174111.1"/>
    </source>
</evidence>
<feature type="chain" id="PRO_5027605175" evidence="1">
    <location>
        <begin position="20"/>
        <end position="73"/>
    </location>
</feature>
<feature type="signal peptide" evidence="1">
    <location>
        <begin position="1"/>
        <end position="19"/>
    </location>
</feature>
<evidence type="ECO:0000313" key="3">
    <source>
        <dbReference type="Proteomes" id="UP000515162"/>
    </source>
</evidence>